<dbReference type="AlphaFoldDB" id="A0A3B6JCA1"/>
<sequence length="314" mass="34851">MVFFTLITVQGDNGGAISRKALGGGAKWKSTGASKIGREFVLGKLYFKRDGETTRRSREQGFTAFEFHLPMNLSPRPRVAICVLHPTDYHHTVRDLKDYTQKGCFPGRYQANLQVVQHVPPINQGPCVAGTGFMNSPQVDYTSNLLASNSERDILGANQVDQMAVQHEGQYLDSHAGFMNGLHVDYTINNTESSGYNPPAGIQMDIPSNTYPMNDDMSYMPSEINMFGGQYSHVDAMSIQSDYCNTSFWNGSMPAPIQDATTSYSQPSIHSSASLDERFDQLLLLENNSMPEPGGQNSHADGMSTQNYYYYNPY</sequence>
<dbReference type="Gramene" id="TraesSTA4D03G02410340.1">
    <property type="protein sequence ID" value="TraesSTA4D03G02410340.1"/>
    <property type="gene ID" value="TraesSTA4D03G02410340"/>
</dbReference>
<keyword evidence="2" id="KW-1185">Reference proteome</keyword>
<reference evidence="1" key="1">
    <citation type="submission" date="2018-08" db="EMBL/GenBank/DDBJ databases">
        <authorList>
            <person name="Rossello M."/>
        </authorList>
    </citation>
    <scope>NUCLEOTIDE SEQUENCE [LARGE SCALE GENOMIC DNA]</scope>
    <source>
        <strain evidence="1">cv. Chinese Spring</strain>
    </source>
</reference>
<dbReference type="Gramene" id="TraesWEE_scaffold_045167_01G000500.1">
    <property type="protein sequence ID" value="TraesWEE_scaffold_045167_01G000500.1"/>
    <property type="gene ID" value="TraesWEE_scaffold_045167_01G000500"/>
</dbReference>
<dbReference type="Gramene" id="TraesRN4D0100012700.1">
    <property type="protein sequence ID" value="TraesRN4D0100012700.1"/>
    <property type="gene ID" value="TraesRN4D0100012700"/>
</dbReference>
<dbReference type="Gramene" id="TraesLAC4D03G02368620.1">
    <property type="protein sequence ID" value="TraesLAC4D03G02368620.1"/>
    <property type="gene ID" value="TraesLAC4D03G02368620"/>
</dbReference>
<name>A0A3B6JCA1_WHEAT</name>
<proteinExistence type="predicted"/>
<dbReference type="Gramene" id="TraesROB_scaffold_011223_01G000100.1">
    <property type="protein sequence ID" value="TraesROB_scaffold_011223_01G000100.1"/>
    <property type="gene ID" value="TraesROB_scaffold_011223_01G000100"/>
</dbReference>
<evidence type="ECO:0000313" key="1">
    <source>
        <dbReference type="EnsemblPlants" id="TraesCS4D02G006800.1"/>
    </source>
</evidence>
<evidence type="ECO:0000313" key="2">
    <source>
        <dbReference type="Proteomes" id="UP000019116"/>
    </source>
</evidence>
<accession>A0A3B6JCA1</accession>
<dbReference type="OrthoDB" id="633335at2759"/>
<dbReference type="Gramene" id="TraesARI4D03G02453560.1">
    <property type="protein sequence ID" value="TraesARI4D03G02453560.1"/>
    <property type="gene ID" value="TraesARI4D03G02453560"/>
</dbReference>
<dbReference type="Gramene" id="TraesPARA_EIv1.0_1409790.1">
    <property type="protein sequence ID" value="TraesPARA_EIv1.0_1409790.1.CDS"/>
    <property type="gene ID" value="TraesPARA_EIv1.0_1409790"/>
</dbReference>
<dbReference type="Gramene" id="TraesCLE_scaffold_004619_01G001200.1">
    <property type="protein sequence ID" value="TraesCLE_scaffold_004619_01G001200.1"/>
    <property type="gene ID" value="TraesCLE_scaffold_004619_01G001200"/>
</dbReference>
<dbReference type="Gramene" id="TraesCS4D03G0011900.1">
    <property type="protein sequence ID" value="TraesCS4D03G0011900.1.CDS"/>
    <property type="gene ID" value="TraesCS4D03G0011900"/>
</dbReference>
<dbReference type="Gramene" id="TraesSYM4D03G02442080.1">
    <property type="protein sequence ID" value="TraesSYM4D03G02442080.1"/>
    <property type="gene ID" value="TraesSYM4D03G02442080"/>
</dbReference>
<dbReference type="Gramene" id="TraesJUL4D03G02434160.1">
    <property type="protein sequence ID" value="TraesJUL4D03G02434160.1"/>
    <property type="gene ID" value="TraesJUL4D03G02434160"/>
</dbReference>
<dbReference type="Proteomes" id="UP000019116">
    <property type="component" value="Chromosome 4D"/>
</dbReference>
<evidence type="ECO:0008006" key="3">
    <source>
        <dbReference type="Google" id="ProtNLM"/>
    </source>
</evidence>
<reference evidence="1" key="2">
    <citation type="submission" date="2018-10" db="UniProtKB">
        <authorList>
            <consortium name="EnsemblPlants"/>
        </authorList>
    </citation>
    <scope>IDENTIFICATION</scope>
</reference>
<dbReference type="Gramene" id="TraesNOR4D03G02432990.1">
    <property type="protein sequence ID" value="TraesNOR4D03G02432990.1"/>
    <property type="gene ID" value="TraesNOR4D03G02432990"/>
</dbReference>
<organism evidence="1">
    <name type="scientific">Triticum aestivum</name>
    <name type="common">Wheat</name>
    <dbReference type="NCBI Taxonomy" id="4565"/>
    <lineage>
        <taxon>Eukaryota</taxon>
        <taxon>Viridiplantae</taxon>
        <taxon>Streptophyta</taxon>
        <taxon>Embryophyta</taxon>
        <taxon>Tracheophyta</taxon>
        <taxon>Spermatophyta</taxon>
        <taxon>Magnoliopsida</taxon>
        <taxon>Liliopsida</taxon>
        <taxon>Poales</taxon>
        <taxon>Poaceae</taxon>
        <taxon>BOP clade</taxon>
        <taxon>Pooideae</taxon>
        <taxon>Triticodae</taxon>
        <taxon>Triticeae</taxon>
        <taxon>Triticinae</taxon>
        <taxon>Triticum</taxon>
    </lineage>
</organism>
<dbReference type="Gramene" id="TraesCAD_scaffold_034482_01G000600.1">
    <property type="protein sequence ID" value="TraesCAD_scaffold_034482_01G000600.1"/>
    <property type="gene ID" value="TraesCAD_scaffold_034482_01G000600"/>
</dbReference>
<dbReference type="EnsemblPlants" id="TraesCS4D02G006800.1">
    <property type="protein sequence ID" value="TraesCS4D02G006800.1"/>
    <property type="gene ID" value="TraesCS4D02G006800"/>
</dbReference>
<dbReference type="Gramene" id="TraesJAG4D03G02412040.1">
    <property type="protein sequence ID" value="TraesJAG4D03G02412040.1"/>
    <property type="gene ID" value="TraesJAG4D03G02412040"/>
</dbReference>
<dbReference type="Gramene" id="TraesCS4D02G006800.1">
    <property type="protein sequence ID" value="TraesCS4D02G006800.1"/>
    <property type="gene ID" value="TraesCS4D02G006800"/>
</dbReference>
<dbReference type="OMA" id="GFTAFEF"/>
<protein>
    <recommendedName>
        <fullName evidence="3">NAC domain-containing protein</fullName>
    </recommendedName>
</protein>
<dbReference type="Gramene" id="TraesMAC4D03G02414770.1">
    <property type="protein sequence ID" value="TraesMAC4D03G02414770.1"/>
    <property type="gene ID" value="TraesMAC4D03G02414770"/>
</dbReference>